<dbReference type="InParanoid" id="A0A162U6H3"/>
<dbReference type="EMBL" id="KV440980">
    <property type="protein sequence ID" value="OAD73822.1"/>
    <property type="molecule type" value="Genomic_DNA"/>
</dbReference>
<evidence type="ECO:0000313" key="2">
    <source>
        <dbReference type="Proteomes" id="UP000077315"/>
    </source>
</evidence>
<organism evidence="1 2">
    <name type="scientific">Phycomyces blakesleeanus (strain ATCC 8743b / DSM 1359 / FGSC 10004 / NBRC 33097 / NRRL 1555)</name>
    <dbReference type="NCBI Taxonomy" id="763407"/>
    <lineage>
        <taxon>Eukaryota</taxon>
        <taxon>Fungi</taxon>
        <taxon>Fungi incertae sedis</taxon>
        <taxon>Mucoromycota</taxon>
        <taxon>Mucoromycotina</taxon>
        <taxon>Mucoromycetes</taxon>
        <taxon>Mucorales</taxon>
        <taxon>Phycomycetaceae</taxon>
        <taxon>Phycomyces</taxon>
    </lineage>
</organism>
<reference evidence="2" key="1">
    <citation type="submission" date="2015-06" db="EMBL/GenBank/DDBJ databases">
        <title>Expansion of signal transduction pathways in fungi by whole-genome duplication.</title>
        <authorList>
            <consortium name="DOE Joint Genome Institute"/>
            <person name="Corrochano L.M."/>
            <person name="Kuo A."/>
            <person name="Marcet-Houben M."/>
            <person name="Polaino S."/>
            <person name="Salamov A."/>
            <person name="Villalobos J.M."/>
            <person name="Alvarez M.I."/>
            <person name="Avalos J."/>
            <person name="Benito E.P."/>
            <person name="Benoit I."/>
            <person name="Burger G."/>
            <person name="Camino L.P."/>
            <person name="Canovas D."/>
            <person name="Cerda-Olmedo E."/>
            <person name="Cheng J.-F."/>
            <person name="Dominguez A."/>
            <person name="Elias M."/>
            <person name="Eslava A.P."/>
            <person name="Glaser F."/>
            <person name="Grimwood J."/>
            <person name="Gutierrez G."/>
            <person name="Heitman J."/>
            <person name="Henrissat B."/>
            <person name="Iturriaga E.A."/>
            <person name="Lang B.F."/>
            <person name="Lavin J.L."/>
            <person name="Lee S."/>
            <person name="Li W."/>
            <person name="Lindquist E."/>
            <person name="Lopez-Garcia S."/>
            <person name="Luque E.M."/>
            <person name="Marcos A.T."/>
            <person name="Martin J."/>
            <person name="McCluskey K."/>
            <person name="Medina H.R."/>
            <person name="Miralles-Duran A."/>
            <person name="Miyazaki A."/>
            <person name="Munoz-Torres E."/>
            <person name="Oguiza J.A."/>
            <person name="Ohm R."/>
            <person name="Olmedo M."/>
            <person name="Orejas M."/>
            <person name="Ortiz-Castellanos L."/>
            <person name="Pisabarro A.G."/>
            <person name="Rodriguez-Romero J."/>
            <person name="Ruiz-Herrera J."/>
            <person name="Ruiz-Vazquez R."/>
            <person name="Sanz C."/>
            <person name="Schackwitz W."/>
            <person name="Schmutz J."/>
            <person name="Shahriari M."/>
            <person name="Shelest E."/>
            <person name="Silva-Franco F."/>
            <person name="Soanes D."/>
            <person name="Syed K."/>
            <person name="Tagua V.G."/>
            <person name="Talbot N.J."/>
            <person name="Thon M."/>
            <person name="De vries R.P."/>
            <person name="Wiebenga A."/>
            <person name="Yadav J.S."/>
            <person name="Braun E.L."/>
            <person name="Baker S."/>
            <person name="Garre V."/>
            <person name="Horwitz B."/>
            <person name="Torres-Martinez S."/>
            <person name="Idnurm A."/>
            <person name="Herrera-Estrella A."/>
            <person name="Gabaldon T."/>
            <person name="Grigoriev I.V."/>
        </authorList>
    </citation>
    <scope>NUCLEOTIDE SEQUENCE [LARGE SCALE GENOMIC DNA]</scope>
    <source>
        <strain evidence="2">NRRL 1555(-)</strain>
    </source>
</reference>
<name>A0A162U6H3_PHYB8</name>
<gene>
    <name evidence="1" type="ORF">PHYBLDRAFT_145291</name>
</gene>
<dbReference type="Proteomes" id="UP000077315">
    <property type="component" value="Unassembled WGS sequence"/>
</dbReference>
<protein>
    <submittedName>
        <fullName evidence="1">Uncharacterized protein</fullName>
    </submittedName>
</protein>
<dbReference type="AlphaFoldDB" id="A0A162U6H3"/>
<keyword evidence="2" id="KW-1185">Reference proteome</keyword>
<dbReference type="GeneID" id="28992313"/>
<proteinExistence type="predicted"/>
<evidence type="ECO:0000313" key="1">
    <source>
        <dbReference type="EMBL" id="OAD73822.1"/>
    </source>
</evidence>
<dbReference type="RefSeq" id="XP_018291862.1">
    <property type="nucleotide sequence ID" value="XM_018431407.1"/>
</dbReference>
<accession>A0A162U6H3</accession>
<dbReference type="VEuPathDB" id="FungiDB:PHYBLDRAFT_145291"/>
<sequence>MAFSASSSRSSHLHFVLLYSPNSFSEERRPPTTTHTVLPSYAGDLVITDKILLQALLKMIQRYKYHITLHEHLLYLEFDKAK</sequence>